<dbReference type="GO" id="GO:0005886">
    <property type="term" value="C:plasma membrane"/>
    <property type="evidence" value="ECO:0007669"/>
    <property type="project" value="TreeGrafter"/>
</dbReference>
<evidence type="ECO:0000313" key="11">
    <source>
        <dbReference type="EMBL" id="EHN59591.1"/>
    </source>
</evidence>
<dbReference type="HOGENOM" id="CLU_000445_89_6_9"/>
<dbReference type="PANTHER" id="PTHR45453:SF1">
    <property type="entry name" value="PHOSPHATE REGULON SENSOR PROTEIN PHOR"/>
    <property type="match status" value="1"/>
</dbReference>
<dbReference type="GO" id="GO:0016036">
    <property type="term" value="P:cellular response to phosphate starvation"/>
    <property type="evidence" value="ECO:0007669"/>
    <property type="project" value="TreeGrafter"/>
</dbReference>
<keyword evidence="7" id="KW-0902">Two-component regulatory system</keyword>
<evidence type="ECO:0000256" key="5">
    <source>
        <dbReference type="ARBA" id="ARBA00022679"/>
    </source>
</evidence>
<dbReference type="STRING" id="336988.NT96_01200"/>
<dbReference type="CDD" id="cd00075">
    <property type="entry name" value="HATPase"/>
    <property type="match status" value="1"/>
</dbReference>
<dbReference type="SMART" id="SM00388">
    <property type="entry name" value="HisKA"/>
    <property type="match status" value="1"/>
</dbReference>
<dbReference type="EC" id="2.7.13.3" evidence="3"/>
<reference evidence="11 12" key="1">
    <citation type="journal article" date="2012" name="PLoS ONE">
        <title>Functional divergence in the genus oenococcus as predicted by genome sequencing of the newly-described species, Oenococcus kitaharae.</title>
        <authorList>
            <person name="Borneman A.R."/>
            <person name="McCarthy J.M."/>
            <person name="Chambers P.J."/>
            <person name="Bartowsky E.J."/>
        </authorList>
    </citation>
    <scope>NUCLEOTIDE SEQUENCE [LARGE SCALE GENOMIC DNA]</scope>
    <source>
        <strain evidence="12">DSM17330</strain>
    </source>
</reference>
<protein>
    <recommendedName>
        <fullName evidence="3">histidine kinase</fullName>
        <ecNumber evidence="3">2.7.13.3</ecNumber>
    </recommendedName>
</protein>
<keyword evidence="5" id="KW-0808">Transferase</keyword>
<accession>G9WG13</accession>
<dbReference type="AlphaFoldDB" id="G9WG13"/>
<evidence type="ECO:0000256" key="4">
    <source>
        <dbReference type="ARBA" id="ARBA00022553"/>
    </source>
</evidence>
<proteinExistence type="predicted"/>
<evidence type="ECO:0000256" key="3">
    <source>
        <dbReference type="ARBA" id="ARBA00012438"/>
    </source>
</evidence>
<evidence type="ECO:0000256" key="6">
    <source>
        <dbReference type="ARBA" id="ARBA00022777"/>
    </source>
</evidence>
<dbReference type="SUPFAM" id="SSF55874">
    <property type="entry name" value="ATPase domain of HSP90 chaperone/DNA topoisomerase II/histidine kinase"/>
    <property type="match status" value="1"/>
</dbReference>
<dbReference type="PRINTS" id="PR00344">
    <property type="entry name" value="BCTRLSENSOR"/>
</dbReference>
<feature type="domain" description="Histidine kinase" evidence="10">
    <location>
        <begin position="262"/>
        <end position="470"/>
    </location>
</feature>
<dbReference type="InterPro" id="IPR003594">
    <property type="entry name" value="HATPase_dom"/>
</dbReference>
<dbReference type="InterPro" id="IPR005467">
    <property type="entry name" value="His_kinase_dom"/>
</dbReference>
<evidence type="ECO:0000256" key="8">
    <source>
        <dbReference type="ARBA" id="ARBA00023136"/>
    </source>
</evidence>
<dbReference type="SMART" id="SM00387">
    <property type="entry name" value="HATPase_c"/>
    <property type="match status" value="1"/>
</dbReference>
<dbReference type="InterPro" id="IPR050351">
    <property type="entry name" value="BphY/WalK/GraS-like"/>
</dbReference>
<gene>
    <name evidence="11" type="ORF">OKIT_1510</name>
</gene>
<dbReference type="PROSITE" id="PS50109">
    <property type="entry name" value="HIS_KIN"/>
    <property type="match status" value="1"/>
</dbReference>
<evidence type="ECO:0000256" key="1">
    <source>
        <dbReference type="ARBA" id="ARBA00000085"/>
    </source>
</evidence>
<dbReference type="GO" id="GO:0000155">
    <property type="term" value="F:phosphorelay sensor kinase activity"/>
    <property type="evidence" value="ECO:0007669"/>
    <property type="project" value="InterPro"/>
</dbReference>
<dbReference type="PATRIC" id="fig|1045004.4.peg.1484"/>
<keyword evidence="9" id="KW-0812">Transmembrane</keyword>
<dbReference type="InterPro" id="IPR036890">
    <property type="entry name" value="HATPase_C_sf"/>
</dbReference>
<dbReference type="PANTHER" id="PTHR45453">
    <property type="entry name" value="PHOSPHATE REGULON SENSOR PROTEIN PHOR"/>
    <property type="match status" value="1"/>
</dbReference>
<keyword evidence="12" id="KW-1185">Reference proteome</keyword>
<dbReference type="EMBL" id="AFVZ01000001">
    <property type="protein sequence ID" value="EHN59591.1"/>
    <property type="molecule type" value="Genomic_DNA"/>
</dbReference>
<dbReference type="Gene3D" id="6.10.340.10">
    <property type="match status" value="1"/>
</dbReference>
<dbReference type="GO" id="GO:0004721">
    <property type="term" value="F:phosphoprotein phosphatase activity"/>
    <property type="evidence" value="ECO:0007669"/>
    <property type="project" value="TreeGrafter"/>
</dbReference>
<evidence type="ECO:0000313" key="12">
    <source>
        <dbReference type="Proteomes" id="UP000004959"/>
    </source>
</evidence>
<evidence type="ECO:0000256" key="2">
    <source>
        <dbReference type="ARBA" id="ARBA00004370"/>
    </source>
</evidence>
<dbReference type="SUPFAM" id="SSF47384">
    <property type="entry name" value="Homodimeric domain of signal transducing histidine kinase"/>
    <property type="match status" value="1"/>
</dbReference>
<keyword evidence="4" id="KW-0597">Phosphoprotein</keyword>
<evidence type="ECO:0000259" key="10">
    <source>
        <dbReference type="PROSITE" id="PS50109"/>
    </source>
</evidence>
<dbReference type="InterPro" id="IPR003661">
    <property type="entry name" value="HisK_dim/P_dom"/>
</dbReference>
<dbReference type="eggNOG" id="COG2205">
    <property type="taxonomic scope" value="Bacteria"/>
</dbReference>
<dbReference type="FunFam" id="3.30.565.10:FF:000006">
    <property type="entry name" value="Sensor histidine kinase WalK"/>
    <property type="match status" value="1"/>
</dbReference>
<organism evidence="11 12">
    <name type="scientific">Oenococcus kitaharae DSM 17330</name>
    <dbReference type="NCBI Taxonomy" id="1045004"/>
    <lineage>
        <taxon>Bacteria</taxon>
        <taxon>Bacillati</taxon>
        <taxon>Bacillota</taxon>
        <taxon>Bacilli</taxon>
        <taxon>Lactobacillales</taxon>
        <taxon>Lactobacillaceae</taxon>
        <taxon>Oenococcus</taxon>
    </lineage>
</organism>
<dbReference type="Pfam" id="PF00512">
    <property type="entry name" value="HisKA"/>
    <property type="match status" value="1"/>
</dbReference>
<name>G9WG13_9LACO</name>
<evidence type="ECO:0000256" key="9">
    <source>
        <dbReference type="SAM" id="Phobius"/>
    </source>
</evidence>
<keyword evidence="8 9" id="KW-0472">Membrane</keyword>
<evidence type="ECO:0000256" key="7">
    <source>
        <dbReference type="ARBA" id="ARBA00023012"/>
    </source>
</evidence>
<dbReference type="FunFam" id="1.10.287.130:FF:000001">
    <property type="entry name" value="Two-component sensor histidine kinase"/>
    <property type="match status" value="1"/>
</dbReference>
<comment type="catalytic activity">
    <reaction evidence="1">
        <text>ATP + protein L-histidine = ADP + protein N-phospho-L-histidine.</text>
        <dbReference type="EC" id="2.7.13.3"/>
    </reaction>
</comment>
<dbReference type="RefSeq" id="WP_007746589.1">
    <property type="nucleotide sequence ID" value="NZ_CM001398.1"/>
</dbReference>
<dbReference type="CDD" id="cd00082">
    <property type="entry name" value="HisKA"/>
    <property type="match status" value="1"/>
</dbReference>
<dbReference type="InterPro" id="IPR036097">
    <property type="entry name" value="HisK_dim/P_sf"/>
</dbReference>
<feature type="transmembrane region" description="Helical" evidence="9">
    <location>
        <begin position="167"/>
        <end position="191"/>
    </location>
</feature>
<dbReference type="Pfam" id="PF02518">
    <property type="entry name" value="HATPase_c"/>
    <property type="match status" value="1"/>
</dbReference>
<dbReference type="InterPro" id="IPR004358">
    <property type="entry name" value="Sig_transdc_His_kin-like_C"/>
</dbReference>
<dbReference type="OrthoDB" id="9786919at2"/>
<dbReference type="Proteomes" id="UP000004959">
    <property type="component" value="Chromosome"/>
</dbReference>
<comment type="subcellular location">
    <subcellularLocation>
        <location evidence="2">Membrane</location>
    </subcellularLocation>
</comment>
<dbReference type="Gene3D" id="3.30.565.10">
    <property type="entry name" value="Histidine kinase-like ATPase, C-terminal domain"/>
    <property type="match status" value="1"/>
</dbReference>
<keyword evidence="9" id="KW-1133">Transmembrane helix</keyword>
<keyword evidence="6" id="KW-0418">Kinase</keyword>
<feature type="transmembrane region" description="Helical" evidence="9">
    <location>
        <begin position="21"/>
        <end position="43"/>
    </location>
</feature>
<dbReference type="Gene3D" id="1.10.287.130">
    <property type="match status" value="1"/>
</dbReference>
<comment type="caution">
    <text evidence="11">The sequence shown here is derived from an EMBL/GenBank/DDBJ whole genome shotgun (WGS) entry which is preliminary data.</text>
</comment>
<sequence>MTKIRQSFRSFLEKIRPLKNSSAAIMTSSYMFLLVMITLGMGISLPAVLGYQLVQNQSQEAGQYLQSLQKTNIDSARDWQIWMRNNVFDNETIFIKAQSHTNKTFYSEHAARVANKKHHALFFSKHYLLDMKSWYDFDSYHFYFTQSATQYGNHFTVWINLYKVVDIIRITLSTVLIVIALLLIFGIWRVWQLSQSLTRSLSEVSTAIKHNSQDLTEDGKEPNYRLPEPATPIEVHELASSFNQLLDALSEKEKLEKQFVSDASHELKTPIAAINGHLKLIARRGKQHPEIIADSLKYISSETQRMQHLVENLLNLSHAQGNPLEITLVDIGALLADISDNVAFGQTIKTDFPTDIYAKADLEQLREILLALMENASKYSPKKSTITISAWQKDGQTHISVADQGQGISPQEREKIFERFYRVDASHSSQVPGSGLGLAIVKKLADRQNIQIRISDNHPQGTIFELILQG</sequence>